<gene>
    <name evidence="4" type="ORF">PGLA1383_LOCUS2150</name>
</gene>
<dbReference type="EMBL" id="CAJNNV010000629">
    <property type="protein sequence ID" value="CAE8583161.1"/>
    <property type="molecule type" value="Genomic_DNA"/>
</dbReference>
<feature type="compositionally biased region" description="Low complexity" evidence="2">
    <location>
        <begin position="393"/>
        <end position="402"/>
    </location>
</feature>
<feature type="coiled-coil region" evidence="1">
    <location>
        <begin position="168"/>
        <end position="195"/>
    </location>
</feature>
<feature type="compositionally biased region" description="Basic and acidic residues" evidence="2">
    <location>
        <begin position="40"/>
        <end position="53"/>
    </location>
</feature>
<sequence length="880" mass="97539">ASTELRLLSPERQEKGHNGQTGKVPADTSPMEQQAGEQDAISKERVEQDNKVDEMGLKIDINMQSERQEKGHDGQIKVDELKEGLGVSHGLAHPVFAPRSDLSFGFIGVMPAGPGSHPRESPYLAIPGVFVKPPNVPLTHPPWNATAVAPDAFDALLTQLASVRRGELCRAIEEAKRLSKEIEELSKENRALKRSVAAGSGGCGSSVMETGKVPADNNNSPMEQQAGKQDAISLTCFNNTQLERQEKGHDGQTGKLPADTSPMEQQAGEQDAVSKERVEQDKKVDEMELKFDINKQPERHEKGNDPQIKVDEQEVPAGQEDEHRCLSPRSELSFGFFSVKPAGPSSHVAERSPFMALPGINFNSPRTEPRYKLARASSMSMLGQVHERRRSVEVSLSSFRSVPSGGHERRKSYTPLRSPSPFSPRDAPGTPFGHMSLNRASSSASTARDSSRQSFASDGCDTFDRELTGLHPVWKNHANTFSTQQLQWAQSKARGTGTIIDDRSSEEQDHQLYAYLWGRQAWEVLGLLMISLDLVAVPMQVFEPYPIELILITTILTTLYWTCDVPFSFVASQHSDGARHMSLKAMARQYASCLIGSPKLLRFVSSFRVLRVPRFIFKSKAGFLVLLEEYGGSKRVRIISGIAGMLVFIVLTNHLIACAFYGIATIPGLDDNWAYYAFELTGRTSMALRSLSPPTVAPKERSLMSGYGSDLCCGRALGSHQAVEGRCGCSAWAEVRELLALIPGTSVHWVPSHGKHPEWSPPGGHLDRIWRELNDRADGEASRLAERRWAERVSEREAVAGAKDWSHRALCTQLAALAAFGRLVNPEVFSTLIAAISNALQQLRELSEERTEQFAKVLLACCCWWWWYWCRCWCRCCCHH</sequence>
<feature type="compositionally biased region" description="Basic and acidic residues" evidence="2">
    <location>
        <begin position="243"/>
        <end position="252"/>
    </location>
</feature>
<dbReference type="AlphaFoldDB" id="A0A813D6J6"/>
<dbReference type="Proteomes" id="UP000654075">
    <property type="component" value="Unassembled WGS sequence"/>
</dbReference>
<feature type="region of interest" description="Disordered" evidence="2">
    <location>
        <begin position="1"/>
        <end position="53"/>
    </location>
</feature>
<evidence type="ECO:0008006" key="6">
    <source>
        <dbReference type="Google" id="ProtNLM"/>
    </source>
</evidence>
<evidence type="ECO:0000256" key="3">
    <source>
        <dbReference type="SAM" id="Phobius"/>
    </source>
</evidence>
<name>A0A813D6J6_POLGL</name>
<organism evidence="4 5">
    <name type="scientific">Polarella glacialis</name>
    <name type="common">Dinoflagellate</name>
    <dbReference type="NCBI Taxonomy" id="89957"/>
    <lineage>
        <taxon>Eukaryota</taxon>
        <taxon>Sar</taxon>
        <taxon>Alveolata</taxon>
        <taxon>Dinophyceae</taxon>
        <taxon>Suessiales</taxon>
        <taxon>Suessiaceae</taxon>
        <taxon>Polarella</taxon>
    </lineage>
</organism>
<evidence type="ECO:0000256" key="1">
    <source>
        <dbReference type="SAM" id="Coils"/>
    </source>
</evidence>
<evidence type="ECO:0000313" key="4">
    <source>
        <dbReference type="EMBL" id="CAE8583161.1"/>
    </source>
</evidence>
<feature type="compositionally biased region" description="Low complexity" evidence="2">
    <location>
        <begin position="436"/>
        <end position="454"/>
    </location>
</feature>
<keyword evidence="5" id="KW-1185">Reference proteome</keyword>
<feature type="non-terminal residue" evidence="4">
    <location>
        <position position="1"/>
    </location>
</feature>
<proteinExistence type="predicted"/>
<feature type="compositionally biased region" description="Basic and acidic residues" evidence="2">
    <location>
        <begin position="272"/>
        <end position="287"/>
    </location>
</feature>
<reference evidence="4" key="1">
    <citation type="submission" date="2021-02" db="EMBL/GenBank/DDBJ databases">
        <authorList>
            <person name="Dougan E. K."/>
            <person name="Rhodes N."/>
            <person name="Thang M."/>
            <person name="Chan C."/>
        </authorList>
    </citation>
    <scope>NUCLEOTIDE SEQUENCE</scope>
</reference>
<keyword evidence="3" id="KW-0812">Transmembrane</keyword>
<evidence type="ECO:0000256" key="2">
    <source>
        <dbReference type="SAM" id="MobiDB-lite"/>
    </source>
</evidence>
<keyword evidence="1" id="KW-0175">Coiled coil</keyword>
<protein>
    <recommendedName>
        <fullName evidence="6">Ion transport domain-containing protein</fullName>
    </recommendedName>
</protein>
<feature type="transmembrane region" description="Helical" evidence="3">
    <location>
        <begin position="642"/>
        <end position="664"/>
    </location>
</feature>
<accession>A0A813D6J6</accession>
<keyword evidence="3" id="KW-1133">Transmembrane helix</keyword>
<feature type="region of interest" description="Disordered" evidence="2">
    <location>
        <begin position="243"/>
        <end position="287"/>
    </location>
</feature>
<feature type="region of interest" description="Disordered" evidence="2">
    <location>
        <begin position="388"/>
        <end position="458"/>
    </location>
</feature>
<feature type="coiled-coil region" evidence="1">
    <location>
        <begin position="829"/>
        <end position="856"/>
    </location>
</feature>
<keyword evidence="3" id="KW-0472">Membrane</keyword>
<feature type="transmembrane region" description="Helical" evidence="3">
    <location>
        <begin position="549"/>
        <end position="569"/>
    </location>
</feature>
<comment type="caution">
    <text evidence="4">The sequence shown here is derived from an EMBL/GenBank/DDBJ whole genome shotgun (WGS) entry which is preliminary data.</text>
</comment>
<evidence type="ECO:0000313" key="5">
    <source>
        <dbReference type="Proteomes" id="UP000654075"/>
    </source>
</evidence>